<name>A0ABR2V5H5_9PEZI</name>
<dbReference type="EMBL" id="JARVKF010000135">
    <property type="protein sequence ID" value="KAK9422155.1"/>
    <property type="molecule type" value="Genomic_DNA"/>
</dbReference>
<evidence type="ECO:0000256" key="1">
    <source>
        <dbReference type="SAM" id="Phobius"/>
    </source>
</evidence>
<evidence type="ECO:0000313" key="3">
    <source>
        <dbReference type="Proteomes" id="UP001408356"/>
    </source>
</evidence>
<accession>A0ABR2V5H5</accession>
<comment type="caution">
    <text evidence="2">The sequence shown here is derived from an EMBL/GenBank/DDBJ whole genome shotgun (WGS) entry which is preliminary data.</text>
</comment>
<gene>
    <name evidence="2" type="ORF">SUNI508_05163</name>
</gene>
<feature type="transmembrane region" description="Helical" evidence="1">
    <location>
        <begin position="482"/>
        <end position="503"/>
    </location>
</feature>
<proteinExistence type="predicted"/>
<keyword evidence="1" id="KW-1133">Transmembrane helix</keyword>
<dbReference type="Proteomes" id="UP001408356">
    <property type="component" value="Unassembled WGS sequence"/>
</dbReference>
<dbReference type="PANTHER" id="PTHR35043">
    <property type="entry name" value="TRANSCRIPTION FACTOR DOMAIN-CONTAINING PROTEIN"/>
    <property type="match status" value="1"/>
</dbReference>
<keyword evidence="1" id="KW-0472">Membrane</keyword>
<keyword evidence="1" id="KW-0812">Transmembrane</keyword>
<evidence type="ECO:0000313" key="2">
    <source>
        <dbReference type="EMBL" id="KAK9422155.1"/>
    </source>
</evidence>
<organism evidence="2 3">
    <name type="scientific">Seiridium unicorne</name>
    <dbReference type="NCBI Taxonomy" id="138068"/>
    <lineage>
        <taxon>Eukaryota</taxon>
        <taxon>Fungi</taxon>
        <taxon>Dikarya</taxon>
        <taxon>Ascomycota</taxon>
        <taxon>Pezizomycotina</taxon>
        <taxon>Sordariomycetes</taxon>
        <taxon>Xylariomycetidae</taxon>
        <taxon>Amphisphaeriales</taxon>
        <taxon>Sporocadaceae</taxon>
        <taxon>Seiridium</taxon>
    </lineage>
</organism>
<sequence>MSNITMFGWVSDPDGRGTFGIIQSCVITLALCIYTALHLNIPSIDAPQRSKYLTKVKWVIFGMFAPELVVCIAWNQNRQVKALGEDLKKIFKEVEEKNPVDKRKHEWTRVHSFYAVMGGFTVNTSIDGQQFIPDATKRTLSVKLNKFVARLGDLPDFPVEVIKDKSKADALAKSLAIIQAGWFVLQAITRQASGLMVTPLELSTLADAVCALVIYYLWWDKPLDVQSSTDVPTGEQIAAIAAVGWEYRFIKSFNTLPFYFHLPFSFKWETKLKALMILDNDGRLDEEFRCDIRDYAGERIKPGRERPSMAPNILIGNLFQGQPFHGGFLTLTPFFQARDGHISRIFLVSAEVPYSRPNHHELRHPVVRFRYDVELIDPCFRDVQERTPVGLIKRQEVITIRRWGLIFQLDSKYPDTMTSIGARLDCYKVPVISNGALQPMQCEKFVVLQRKNRFGSTEVAEVYRAMGNYTQWASTTEPVTKVMAFIIFFFCTLAYGGVHAAAWNHYFPSSVEQLLWRVAAICMAAL</sequence>
<reference evidence="2 3" key="1">
    <citation type="journal article" date="2024" name="J. Plant Pathol.">
        <title>Sequence and assembly of the genome of Seiridium unicorne, isolate CBS 538.82, causal agent of cypress canker disease.</title>
        <authorList>
            <person name="Scali E."/>
            <person name="Rocca G.D."/>
            <person name="Danti R."/>
            <person name="Garbelotto M."/>
            <person name="Barberini S."/>
            <person name="Baroncelli R."/>
            <person name="Emiliani G."/>
        </authorList>
    </citation>
    <scope>NUCLEOTIDE SEQUENCE [LARGE SCALE GENOMIC DNA]</scope>
    <source>
        <strain evidence="2 3">BM-138-508</strain>
    </source>
</reference>
<protein>
    <submittedName>
        <fullName evidence="2">Uncharacterized protein</fullName>
    </submittedName>
</protein>
<keyword evidence="3" id="KW-1185">Reference proteome</keyword>
<feature type="transmembrane region" description="Helical" evidence="1">
    <location>
        <begin position="20"/>
        <end position="37"/>
    </location>
</feature>
<dbReference type="PANTHER" id="PTHR35043:SF7">
    <property type="entry name" value="TRANSCRIPTION FACTOR DOMAIN-CONTAINING PROTEIN"/>
    <property type="match status" value="1"/>
</dbReference>